<evidence type="ECO:0000259" key="2">
    <source>
        <dbReference type="PROSITE" id="PS50405"/>
    </source>
</evidence>
<sequence>MAPPQITLYTNHRCPYAHRAHITLEELGLPFEEVVIDLDKPREPWYLKINPRGLVPSIKYSDDQISNAVITESAIVTQFLADIHPSHLLPASNSSSYAALARARVNFFIDTWSTKIGSFMFSIFRATTEEERQAKAQEWVAAVKKEIEPLLADADPFFGGSKKLTLVEANVAPFLLRIFALSGAGVLPTSVKTGLDQLPNFSKWAKATIEQPSVLKIWDEEKVIAGTKARIEKMKAATSNGAK</sequence>
<feature type="domain" description="GST N-terminal" evidence="1">
    <location>
        <begin position="4"/>
        <end position="88"/>
    </location>
</feature>
<dbReference type="PANTHER" id="PTHR43968">
    <property type="match status" value="1"/>
</dbReference>
<dbReference type="Gene3D" id="3.40.30.10">
    <property type="entry name" value="Glutaredoxin"/>
    <property type="match status" value="1"/>
</dbReference>
<dbReference type="EMBL" id="KN847532">
    <property type="protein sequence ID" value="KIW07684.1"/>
    <property type="molecule type" value="Genomic_DNA"/>
</dbReference>
<dbReference type="InterPro" id="IPR004045">
    <property type="entry name" value="Glutathione_S-Trfase_N"/>
</dbReference>
<dbReference type="VEuPathDB" id="FungiDB:PV09_01624"/>
<dbReference type="InterPro" id="IPR040079">
    <property type="entry name" value="Glutathione_S-Trfase"/>
</dbReference>
<dbReference type="CDD" id="cd00299">
    <property type="entry name" value="GST_C_family"/>
    <property type="match status" value="1"/>
</dbReference>
<proteinExistence type="predicted"/>
<dbReference type="RefSeq" id="XP_016217553.1">
    <property type="nucleotide sequence ID" value="XM_016354541.1"/>
</dbReference>
<dbReference type="Proteomes" id="UP000053259">
    <property type="component" value="Unassembled WGS sequence"/>
</dbReference>
<keyword evidence="4" id="KW-1185">Reference proteome</keyword>
<organism evidence="3 4">
    <name type="scientific">Verruconis gallopava</name>
    <dbReference type="NCBI Taxonomy" id="253628"/>
    <lineage>
        <taxon>Eukaryota</taxon>
        <taxon>Fungi</taxon>
        <taxon>Dikarya</taxon>
        <taxon>Ascomycota</taxon>
        <taxon>Pezizomycotina</taxon>
        <taxon>Dothideomycetes</taxon>
        <taxon>Pleosporomycetidae</taxon>
        <taxon>Venturiales</taxon>
        <taxon>Sympoventuriaceae</taxon>
        <taxon>Verruconis</taxon>
    </lineage>
</organism>
<dbReference type="PROSITE" id="PS50405">
    <property type="entry name" value="GST_CTER"/>
    <property type="match status" value="1"/>
</dbReference>
<dbReference type="PANTHER" id="PTHR43968:SF8">
    <property type="entry name" value="S-TRANSFERASE, PUTATIVE (AFU_ORTHOLOGUE AFUA_2G00590)-RELATED"/>
    <property type="match status" value="1"/>
</dbReference>
<evidence type="ECO:0000313" key="4">
    <source>
        <dbReference type="Proteomes" id="UP000053259"/>
    </source>
</evidence>
<dbReference type="InterPro" id="IPR050983">
    <property type="entry name" value="GST_Omega/HSP26"/>
</dbReference>
<evidence type="ECO:0008006" key="5">
    <source>
        <dbReference type="Google" id="ProtNLM"/>
    </source>
</evidence>
<accession>A0A0D2AMI0</accession>
<evidence type="ECO:0000313" key="3">
    <source>
        <dbReference type="EMBL" id="KIW07685.1"/>
    </source>
</evidence>
<dbReference type="GeneID" id="27309597"/>
<dbReference type="SFLD" id="SFLDS00019">
    <property type="entry name" value="Glutathione_Transferase_(cytos"/>
    <property type="match status" value="1"/>
</dbReference>
<dbReference type="EMBL" id="KN847532">
    <property type="protein sequence ID" value="KIW07685.1"/>
    <property type="molecule type" value="Genomic_DNA"/>
</dbReference>
<dbReference type="Gene3D" id="1.20.1050.10">
    <property type="match status" value="1"/>
</dbReference>
<reference evidence="3 4" key="1">
    <citation type="submission" date="2015-01" db="EMBL/GenBank/DDBJ databases">
        <title>The Genome Sequence of Ochroconis gallopava CBS43764.</title>
        <authorList>
            <consortium name="The Broad Institute Genomics Platform"/>
            <person name="Cuomo C."/>
            <person name="de Hoog S."/>
            <person name="Gorbushina A."/>
            <person name="Stielow B."/>
            <person name="Teixiera M."/>
            <person name="Abouelleil A."/>
            <person name="Chapman S.B."/>
            <person name="Priest M."/>
            <person name="Young S.K."/>
            <person name="Wortman J."/>
            <person name="Nusbaum C."/>
            <person name="Birren B."/>
        </authorList>
    </citation>
    <scope>NUCLEOTIDE SEQUENCE [LARGE SCALE GENOMIC DNA]</scope>
    <source>
        <strain evidence="3 4">CBS 43764</strain>
    </source>
</reference>
<dbReference type="InterPro" id="IPR010987">
    <property type="entry name" value="Glutathione-S-Trfase_C-like"/>
</dbReference>
<gene>
    <name evidence="3" type="ORF">PV09_01624</name>
</gene>
<dbReference type="SUPFAM" id="SSF52833">
    <property type="entry name" value="Thioredoxin-like"/>
    <property type="match status" value="1"/>
</dbReference>
<feature type="domain" description="GST C-terminal" evidence="2">
    <location>
        <begin position="98"/>
        <end position="237"/>
    </location>
</feature>
<dbReference type="SUPFAM" id="SSF47616">
    <property type="entry name" value="GST C-terminal domain-like"/>
    <property type="match status" value="1"/>
</dbReference>
<dbReference type="CDD" id="cd00570">
    <property type="entry name" value="GST_N_family"/>
    <property type="match status" value="1"/>
</dbReference>
<dbReference type="PROSITE" id="PS50404">
    <property type="entry name" value="GST_NTER"/>
    <property type="match status" value="1"/>
</dbReference>
<evidence type="ECO:0000259" key="1">
    <source>
        <dbReference type="PROSITE" id="PS50404"/>
    </source>
</evidence>
<dbReference type="AlphaFoldDB" id="A0A0D2AMI0"/>
<dbReference type="HOGENOM" id="CLU_074611_0_0_1"/>
<name>A0A0D2AMI0_9PEZI</name>
<dbReference type="Pfam" id="PF13409">
    <property type="entry name" value="GST_N_2"/>
    <property type="match status" value="1"/>
</dbReference>
<dbReference type="OrthoDB" id="202840at2759"/>
<dbReference type="InterPro" id="IPR036249">
    <property type="entry name" value="Thioredoxin-like_sf"/>
</dbReference>
<dbReference type="InterPro" id="IPR036282">
    <property type="entry name" value="Glutathione-S-Trfase_C_sf"/>
</dbReference>
<dbReference type="RefSeq" id="XP_016217554.1">
    <property type="nucleotide sequence ID" value="XM_016354542.1"/>
</dbReference>
<dbReference type="STRING" id="253628.A0A0D2AMI0"/>
<protein>
    <recommendedName>
        <fullName evidence="5">GST N-terminal domain-containing protein</fullName>
    </recommendedName>
</protein>
<dbReference type="GO" id="GO:0005737">
    <property type="term" value="C:cytoplasm"/>
    <property type="evidence" value="ECO:0007669"/>
    <property type="project" value="TreeGrafter"/>
</dbReference>
<dbReference type="SFLD" id="SFLDG00358">
    <property type="entry name" value="Main_(cytGST)"/>
    <property type="match status" value="1"/>
</dbReference>